<comment type="caution">
    <text evidence="3">The sequence shown here is derived from an EMBL/GenBank/DDBJ whole genome shotgun (WGS) entry which is preliminary data.</text>
</comment>
<proteinExistence type="predicted"/>
<dbReference type="Proteomes" id="UP001158067">
    <property type="component" value="Unassembled WGS sequence"/>
</dbReference>
<dbReference type="Gene3D" id="2.40.50.220">
    <property type="entry name" value="EutN/Ccml"/>
    <property type="match status" value="1"/>
</dbReference>
<dbReference type="RefSeq" id="WP_283432080.1">
    <property type="nucleotide sequence ID" value="NZ_CAWLDM010000001.1"/>
</dbReference>
<dbReference type="InterPro" id="IPR004992">
    <property type="entry name" value="EutN_CcmL"/>
</dbReference>
<keyword evidence="4" id="KW-1185">Reference proteome</keyword>
<name>A0ABY1PWV3_9BACT</name>
<evidence type="ECO:0000256" key="1">
    <source>
        <dbReference type="ARBA" id="ARBA00024322"/>
    </source>
</evidence>
<accession>A0ABY1PWV3</accession>
<dbReference type="Pfam" id="PF03319">
    <property type="entry name" value="EutN_CcmL"/>
    <property type="match status" value="1"/>
</dbReference>
<comment type="subcellular location">
    <subcellularLocation>
        <location evidence="1">Bacterial microcompartment</location>
    </subcellularLocation>
</comment>
<dbReference type="SUPFAM" id="SSF159133">
    <property type="entry name" value="EutN/CcmL-like"/>
    <property type="match status" value="1"/>
</dbReference>
<evidence type="ECO:0000313" key="3">
    <source>
        <dbReference type="EMBL" id="SMP51559.1"/>
    </source>
</evidence>
<organism evidence="3 4">
    <name type="scientific">Neorhodopirellula lusitana</name>
    <dbReference type="NCBI Taxonomy" id="445327"/>
    <lineage>
        <taxon>Bacteria</taxon>
        <taxon>Pseudomonadati</taxon>
        <taxon>Planctomycetota</taxon>
        <taxon>Planctomycetia</taxon>
        <taxon>Pirellulales</taxon>
        <taxon>Pirellulaceae</taxon>
        <taxon>Neorhodopirellula</taxon>
    </lineage>
</organism>
<reference evidence="3 4" key="1">
    <citation type="submission" date="2017-05" db="EMBL/GenBank/DDBJ databases">
        <authorList>
            <person name="Varghese N."/>
            <person name="Submissions S."/>
        </authorList>
    </citation>
    <scope>NUCLEOTIDE SEQUENCE [LARGE SCALE GENOMIC DNA]</scope>
    <source>
        <strain evidence="3 4">DSM 25457</strain>
    </source>
</reference>
<keyword evidence="2" id="KW-1283">Bacterial microcompartment</keyword>
<dbReference type="PROSITE" id="PS51932">
    <property type="entry name" value="BMV"/>
    <property type="match status" value="1"/>
</dbReference>
<dbReference type="EMBL" id="FXUG01000003">
    <property type="protein sequence ID" value="SMP51559.1"/>
    <property type="molecule type" value="Genomic_DNA"/>
</dbReference>
<evidence type="ECO:0000313" key="4">
    <source>
        <dbReference type="Proteomes" id="UP001158067"/>
    </source>
</evidence>
<evidence type="ECO:0000256" key="2">
    <source>
        <dbReference type="ARBA" id="ARBA00024446"/>
    </source>
</evidence>
<dbReference type="PANTHER" id="PTHR36539">
    <property type="entry name" value="ETHANOLAMINE UTILIZATION PROTEIN EUTN"/>
    <property type="match status" value="1"/>
</dbReference>
<dbReference type="PANTHER" id="PTHR36539:SF2">
    <property type="entry name" value="ETHANOLAMINE UTILIZATION PROTEIN"/>
    <property type="match status" value="1"/>
</dbReference>
<dbReference type="CDD" id="cd01614">
    <property type="entry name" value="EutN_CcmL"/>
    <property type="match status" value="1"/>
</dbReference>
<protein>
    <submittedName>
        <fullName evidence="3">Ethanolamine utilization protein EutN</fullName>
    </submittedName>
</protein>
<sequence>MQPANVVGHARATTKHESLVGQRLVIVQPLDAGGSADGPPLLVLDSLGCRVGDQVMLTSDGSPIKEMTGVDNCPARWSVCGLID</sequence>
<dbReference type="InterPro" id="IPR036677">
    <property type="entry name" value="EutN_CcmL_sf"/>
</dbReference>
<gene>
    <name evidence="3" type="ORF">SAMN06265222_103292</name>
</gene>